<dbReference type="EMBL" id="BMLK01000006">
    <property type="protein sequence ID" value="GGN47120.1"/>
    <property type="molecule type" value="Genomic_DNA"/>
</dbReference>
<name>A0ABQ2JHR1_9SPHN</name>
<proteinExistence type="predicted"/>
<dbReference type="Proteomes" id="UP000605099">
    <property type="component" value="Unassembled WGS sequence"/>
</dbReference>
<protein>
    <submittedName>
        <fullName evidence="3">Uncharacterized protein</fullName>
    </submittedName>
</protein>
<evidence type="ECO:0000313" key="3">
    <source>
        <dbReference type="EMBL" id="GGN47120.1"/>
    </source>
</evidence>
<comment type="caution">
    <text evidence="3">The sequence shown here is derived from an EMBL/GenBank/DDBJ whole genome shotgun (WGS) entry which is preliminary data.</text>
</comment>
<dbReference type="RefSeq" id="WP_188819044.1">
    <property type="nucleotide sequence ID" value="NZ_BMLK01000006.1"/>
</dbReference>
<evidence type="ECO:0000256" key="1">
    <source>
        <dbReference type="SAM" id="MobiDB-lite"/>
    </source>
</evidence>
<keyword evidence="2" id="KW-1133">Transmembrane helix</keyword>
<accession>A0ABQ2JHR1</accession>
<evidence type="ECO:0000313" key="4">
    <source>
        <dbReference type="Proteomes" id="UP000605099"/>
    </source>
</evidence>
<gene>
    <name evidence="3" type="ORF">GCM10011349_14980</name>
</gene>
<feature type="transmembrane region" description="Helical" evidence="2">
    <location>
        <begin position="31"/>
        <end position="51"/>
    </location>
</feature>
<keyword evidence="4" id="KW-1185">Reference proteome</keyword>
<evidence type="ECO:0000256" key="2">
    <source>
        <dbReference type="SAM" id="Phobius"/>
    </source>
</evidence>
<feature type="region of interest" description="Disordered" evidence="1">
    <location>
        <begin position="1"/>
        <end position="24"/>
    </location>
</feature>
<reference evidence="4" key="1">
    <citation type="journal article" date="2019" name="Int. J. Syst. Evol. Microbiol.">
        <title>The Global Catalogue of Microorganisms (GCM) 10K type strain sequencing project: providing services to taxonomists for standard genome sequencing and annotation.</title>
        <authorList>
            <consortium name="The Broad Institute Genomics Platform"/>
            <consortium name="The Broad Institute Genome Sequencing Center for Infectious Disease"/>
            <person name="Wu L."/>
            <person name="Ma J."/>
        </authorList>
    </citation>
    <scope>NUCLEOTIDE SEQUENCE [LARGE SCALE GENOMIC DNA]</scope>
    <source>
        <strain evidence="4">CGMCC 1.6784</strain>
    </source>
</reference>
<organism evidence="3 4">
    <name type="scientific">Novosphingobium indicum</name>
    <dbReference type="NCBI Taxonomy" id="462949"/>
    <lineage>
        <taxon>Bacteria</taxon>
        <taxon>Pseudomonadati</taxon>
        <taxon>Pseudomonadota</taxon>
        <taxon>Alphaproteobacteria</taxon>
        <taxon>Sphingomonadales</taxon>
        <taxon>Sphingomonadaceae</taxon>
        <taxon>Novosphingobium</taxon>
    </lineage>
</organism>
<keyword evidence="2" id="KW-0812">Transmembrane</keyword>
<keyword evidence="2" id="KW-0472">Membrane</keyword>
<sequence>MAEETVKTDSPAEPPTITHTTVIKEKSRGSGMGIIMAVLLLAVVIGAMYVFGMQSSSEDAKNNAIAQAASDVGNAASKVGDAAQSAAKKVNPD</sequence>